<reference evidence="8" key="1">
    <citation type="journal article" date="2020" name="mSystems">
        <title>Genome- and Community-Level Interaction Insights into Carbon Utilization and Element Cycling Functions of Hydrothermarchaeota in Hydrothermal Sediment.</title>
        <authorList>
            <person name="Zhou Z."/>
            <person name="Liu Y."/>
            <person name="Xu W."/>
            <person name="Pan J."/>
            <person name="Luo Z.H."/>
            <person name="Li M."/>
        </authorList>
    </citation>
    <scope>NUCLEOTIDE SEQUENCE [LARGE SCALE GENOMIC DNA]</scope>
    <source>
        <strain evidence="8">HyVt-233</strain>
    </source>
</reference>
<dbReference type="InterPro" id="IPR003356">
    <property type="entry name" value="DNA_methylase_A-5"/>
</dbReference>
<gene>
    <name evidence="8" type="ORF">ENG63_11365</name>
</gene>
<dbReference type="PANTHER" id="PTHR33841">
    <property type="entry name" value="DNA METHYLTRANSFERASE YEEA-RELATED"/>
    <property type="match status" value="1"/>
</dbReference>
<dbReference type="GO" id="GO:0003677">
    <property type="term" value="F:DNA binding"/>
    <property type="evidence" value="ECO:0007669"/>
    <property type="project" value="InterPro"/>
</dbReference>
<protein>
    <submittedName>
        <fullName evidence="8">Methyltransferase domain-containing protein</fullName>
    </submittedName>
</protein>
<feature type="domain" description="DNA methylase adenine-specific" evidence="6">
    <location>
        <begin position="69"/>
        <end position="320"/>
    </location>
</feature>
<evidence type="ECO:0000259" key="6">
    <source>
        <dbReference type="Pfam" id="PF02384"/>
    </source>
</evidence>
<dbReference type="GO" id="GO:0009307">
    <property type="term" value="P:DNA restriction-modification system"/>
    <property type="evidence" value="ECO:0007669"/>
    <property type="project" value="UniProtKB-KW"/>
</dbReference>
<dbReference type="InterPro" id="IPR050953">
    <property type="entry name" value="N4_N6_ade-DNA_methylase"/>
</dbReference>
<dbReference type="EMBL" id="DRBS01000420">
    <property type="protein sequence ID" value="HDD45434.1"/>
    <property type="molecule type" value="Genomic_DNA"/>
</dbReference>
<comment type="caution">
    <text evidence="8">The sequence shown here is derived from an EMBL/GenBank/DDBJ whole genome shotgun (WGS) entry which is preliminary data.</text>
</comment>
<dbReference type="InterPro" id="IPR054520">
    <property type="entry name" value="M_Eco57I_C"/>
</dbReference>
<sequence>MVNETLHVIRKMKKKLSEEDARLFFHKLVSKVADKIGVTLPYTLDVKDYSSVKIKEKLNQLVQQVIDNPDIIDDIYNILIPRKYRRKYGQFFTPPNIAEFMVTWGLSEGGKNVLDPGVGTGIFLSKAFSLLKKKKDFRLTGIDIDPILLNACFIRLKLLGVDINNLTLIKGDFLSWESEDKYDFVVCNPPYIKFHGFDRNIVIRIAREFGIQITRLTNIYTLFFVQTSKFIKDGGRIAFITPSEFLYTGYGQELKKFLIENFKIEAFILVGLEKEVFENVMTTGLITLLKKEKPEREHQVKFIRLDDNYQQSLENLESLKYITKIHQHQLDPKEKWLTYFVKNNNFGNILHKLIPLSTIATVDRGIATGYNAFFTLSEQTIKKFSIPRQYLKSVVAKASHCPHYDFTSKDWDMLRKKGENVFLLYCFSKQPPESLKAYLEYGLKLGVNRRYIPSHRKIWYMVDKRKPAPILALVFSRERMRFVFNKAKVLNLTPFHCIYPLFNDELKLKALLAYLNSNICKEIATYYGRIYGTGLRKLEPKDLENLPVIDVKNISQDDIKRLANLFDKLCMISRQDPKKENEVKKIIDATIKDILSRFRFKRQEFLDEFFI</sequence>
<keyword evidence="4" id="KW-0949">S-adenosyl-L-methionine</keyword>
<dbReference type="PRINTS" id="PR00507">
    <property type="entry name" value="N12N6MTFRASE"/>
</dbReference>
<organism evidence="8">
    <name type="scientific">Desulfofervidus auxilii</name>
    <dbReference type="NCBI Taxonomy" id="1621989"/>
    <lineage>
        <taxon>Bacteria</taxon>
        <taxon>Pseudomonadati</taxon>
        <taxon>Thermodesulfobacteriota</taxon>
        <taxon>Candidatus Desulfofervidia</taxon>
        <taxon>Candidatus Desulfofervidales</taxon>
        <taxon>Candidatus Desulfofervidaceae</taxon>
        <taxon>Candidatus Desulfofervidus</taxon>
    </lineage>
</organism>
<proteinExistence type="inferred from homology"/>
<dbReference type="PANTHER" id="PTHR33841:SF5">
    <property type="entry name" value="DNA METHYLASE (MODIFICATION METHYLASE) (METHYLTRANSFERASE)-RELATED"/>
    <property type="match status" value="1"/>
</dbReference>
<dbReference type="CDD" id="cd02440">
    <property type="entry name" value="AdoMet_MTases"/>
    <property type="match status" value="1"/>
</dbReference>
<evidence type="ECO:0000259" key="7">
    <source>
        <dbReference type="Pfam" id="PF22837"/>
    </source>
</evidence>
<dbReference type="GO" id="GO:0008170">
    <property type="term" value="F:N-methyltransferase activity"/>
    <property type="evidence" value="ECO:0007669"/>
    <property type="project" value="InterPro"/>
</dbReference>
<evidence type="ECO:0000256" key="2">
    <source>
        <dbReference type="ARBA" id="ARBA00022603"/>
    </source>
</evidence>
<dbReference type="AlphaFoldDB" id="A0A7C0U4A5"/>
<dbReference type="SUPFAM" id="SSF53335">
    <property type="entry name" value="S-adenosyl-L-methionine-dependent methyltransferases"/>
    <property type="match status" value="1"/>
</dbReference>
<keyword evidence="5" id="KW-0680">Restriction system</keyword>
<comment type="similarity">
    <text evidence="1">Belongs to the N(4)/N(6)-methyltransferase family.</text>
</comment>
<evidence type="ECO:0000256" key="4">
    <source>
        <dbReference type="ARBA" id="ARBA00022691"/>
    </source>
</evidence>
<dbReference type="InterPro" id="IPR002052">
    <property type="entry name" value="DNA_methylase_N6_adenine_CS"/>
</dbReference>
<evidence type="ECO:0000256" key="1">
    <source>
        <dbReference type="ARBA" id="ARBA00006594"/>
    </source>
</evidence>
<dbReference type="Proteomes" id="UP000886289">
    <property type="component" value="Unassembled WGS sequence"/>
</dbReference>
<evidence type="ECO:0000256" key="5">
    <source>
        <dbReference type="ARBA" id="ARBA00022747"/>
    </source>
</evidence>
<dbReference type="GO" id="GO:0032259">
    <property type="term" value="P:methylation"/>
    <property type="evidence" value="ECO:0007669"/>
    <property type="project" value="UniProtKB-KW"/>
</dbReference>
<name>A0A7C0U4A5_DESA2</name>
<dbReference type="GO" id="GO:0009007">
    <property type="term" value="F:site-specific DNA-methyltransferase (adenine-specific) activity"/>
    <property type="evidence" value="ECO:0007669"/>
    <property type="project" value="UniProtKB-EC"/>
</dbReference>
<dbReference type="Gene3D" id="3.40.50.150">
    <property type="entry name" value="Vaccinia Virus protein VP39"/>
    <property type="match status" value="1"/>
</dbReference>
<dbReference type="PROSITE" id="PS00092">
    <property type="entry name" value="N6_MTASE"/>
    <property type="match status" value="1"/>
</dbReference>
<feature type="domain" description="Type II methyltransferase M.Eco57I C-terminal" evidence="7">
    <location>
        <begin position="334"/>
        <end position="568"/>
    </location>
</feature>
<keyword evidence="2 8" id="KW-0489">Methyltransferase</keyword>
<keyword evidence="3" id="KW-0808">Transferase</keyword>
<accession>A0A7C0U4A5</accession>
<evidence type="ECO:0000313" key="8">
    <source>
        <dbReference type="EMBL" id="HDD45434.1"/>
    </source>
</evidence>
<evidence type="ECO:0000256" key="3">
    <source>
        <dbReference type="ARBA" id="ARBA00022679"/>
    </source>
</evidence>
<dbReference type="InterPro" id="IPR029063">
    <property type="entry name" value="SAM-dependent_MTases_sf"/>
</dbReference>
<dbReference type="Pfam" id="PF02384">
    <property type="entry name" value="N6_Mtase"/>
    <property type="match status" value="1"/>
</dbReference>
<dbReference type="Pfam" id="PF22837">
    <property type="entry name" value="M_Eco57I_C"/>
    <property type="match status" value="1"/>
</dbReference>